<comment type="caution">
    <text evidence="2">The sequence shown here is derived from an EMBL/GenBank/DDBJ whole genome shotgun (WGS) entry which is preliminary data.</text>
</comment>
<proteinExistence type="predicted"/>
<keyword evidence="1" id="KW-1133">Transmembrane helix</keyword>
<dbReference type="EMBL" id="MCAQ01000002">
    <property type="protein sequence ID" value="RKF41003.1"/>
    <property type="molecule type" value="Genomic_DNA"/>
</dbReference>
<evidence type="ECO:0000256" key="1">
    <source>
        <dbReference type="SAM" id="Phobius"/>
    </source>
</evidence>
<keyword evidence="3" id="KW-1185">Reference proteome</keyword>
<evidence type="ECO:0000313" key="2">
    <source>
        <dbReference type="EMBL" id="RKF41003.1"/>
    </source>
</evidence>
<keyword evidence="1" id="KW-0472">Membrane</keyword>
<sequence>MNIDQKLIEKYHLGQCSPTERLLVEQWLLDDTFETKPLPISTAQKNKLESDIWADISAHIEQSKAPIEITQKKYNFRYLGIAASLLAVLSIGFHLFNISKKTDATFDNRTNASLKYINQDNYKIVLGKNATAQINTDTGEIKTTGNMLFIPKKNFAFSLSGDKKKELKTGETYFVLQPQKNGNQVIIAKSELTFLAPTLQHELKLQFNII</sequence>
<protein>
    <submittedName>
        <fullName evidence="2">Uncharacterized protein</fullName>
    </submittedName>
</protein>
<organism evidence="2 3">
    <name type="scientific">Sphingobacterium siyangense</name>
    <dbReference type="NCBI Taxonomy" id="459529"/>
    <lineage>
        <taxon>Bacteria</taxon>
        <taxon>Pseudomonadati</taxon>
        <taxon>Bacteroidota</taxon>
        <taxon>Sphingobacteriia</taxon>
        <taxon>Sphingobacteriales</taxon>
        <taxon>Sphingobacteriaceae</taxon>
        <taxon>Sphingobacterium</taxon>
    </lineage>
</organism>
<name>A0A420G776_9SPHI</name>
<accession>A0A420G776</accession>
<feature type="transmembrane region" description="Helical" evidence="1">
    <location>
        <begin position="76"/>
        <end position="96"/>
    </location>
</feature>
<dbReference type="RefSeq" id="WP_120333084.1">
    <property type="nucleotide sequence ID" value="NZ_JBPFRJ010000008.1"/>
</dbReference>
<dbReference type="Proteomes" id="UP000286402">
    <property type="component" value="Unassembled WGS sequence"/>
</dbReference>
<dbReference type="AlphaFoldDB" id="A0A420G776"/>
<evidence type="ECO:0000313" key="3">
    <source>
        <dbReference type="Proteomes" id="UP000286402"/>
    </source>
</evidence>
<reference evidence="2 3" key="1">
    <citation type="submission" date="2016-07" db="EMBL/GenBank/DDBJ databases">
        <title>Genome analysis of Sphingobacterium siyangense T12B17.</title>
        <authorList>
            <person name="Xu D."/>
            <person name="Su Y."/>
            <person name="Zheng S."/>
        </authorList>
    </citation>
    <scope>NUCLEOTIDE SEQUENCE [LARGE SCALE GENOMIC DNA]</scope>
    <source>
        <strain evidence="2 3">T12B17</strain>
    </source>
</reference>
<gene>
    <name evidence="2" type="ORF">BCY89_21505</name>
</gene>
<keyword evidence="1" id="KW-0812">Transmembrane</keyword>